<sequence>MTTTLDPATVFDTYAAAWSAHDADAIIALHTPDTQFWLHSGARPIHGRPAVRDAFAEMFRQWPEFGFDVHRLLIGERHWVLDWTLTAVLTDASGRPHPIRYDCLDIVTVDSAGLVERKDTYIDFPQVKAVLSGLG</sequence>
<proteinExistence type="predicted"/>
<reference evidence="2 3" key="1">
    <citation type="submission" date="2019-12" db="EMBL/GenBank/DDBJ databases">
        <title>Nocardia sp. nov. ET3-3 isolated from soil.</title>
        <authorList>
            <person name="Kanchanasin P."/>
            <person name="Tanasupawat S."/>
            <person name="Yuki M."/>
            <person name="Kudo T."/>
        </authorList>
    </citation>
    <scope>NUCLEOTIDE SEQUENCE [LARGE SCALE GENOMIC DNA]</scope>
    <source>
        <strain evidence="2 3">ET3-3</strain>
    </source>
</reference>
<dbReference type="EMBL" id="WRPP01000010">
    <property type="protein sequence ID" value="MVU82759.1"/>
    <property type="molecule type" value="Genomic_DNA"/>
</dbReference>
<dbReference type="Gene3D" id="3.10.450.50">
    <property type="match status" value="1"/>
</dbReference>
<dbReference type="Pfam" id="PF12680">
    <property type="entry name" value="SnoaL_2"/>
    <property type="match status" value="1"/>
</dbReference>
<name>A0A7K1V8H8_9NOCA</name>
<dbReference type="SUPFAM" id="SSF54427">
    <property type="entry name" value="NTF2-like"/>
    <property type="match status" value="1"/>
</dbReference>
<evidence type="ECO:0000313" key="3">
    <source>
        <dbReference type="Proteomes" id="UP000466794"/>
    </source>
</evidence>
<organism evidence="2 3">
    <name type="scientific">Nocardia terrae</name>
    <dbReference type="NCBI Taxonomy" id="2675851"/>
    <lineage>
        <taxon>Bacteria</taxon>
        <taxon>Bacillati</taxon>
        <taxon>Actinomycetota</taxon>
        <taxon>Actinomycetes</taxon>
        <taxon>Mycobacteriales</taxon>
        <taxon>Nocardiaceae</taxon>
        <taxon>Nocardia</taxon>
    </lineage>
</organism>
<dbReference type="InterPro" id="IPR037401">
    <property type="entry name" value="SnoaL-like"/>
</dbReference>
<keyword evidence="3" id="KW-1185">Reference proteome</keyword>
<comment type="caution">
    <text evidence="2">The sequence shown here is derived from an EMBL/GenBank/DDBJ whole genome shotgun (WGS) entry which is preliminary data.</text>
</comment>
<gene>
    <name evidence="2" type="ORF">GPX89_36685</name>
</gene>
<dbReference type="RefSeq" id="WP_157392329.1">
    <property type="nucleotide sequence ID" value="NZ_WRPP01000010.1"/>
</dbReference>
<evidence type="ECO:0000259" key="1">
    <source>
        <dbReference type="Pfam" id="PF12680"/>
    </source>
</evidence>
<dbReference type="Proteomes" id="UP000466794">
    <property type="component" value="Unassembled WGS sequence"/>
</dbReference>
<protein>
    <submittedName>
        <fullName evidence="2">DUF4440 domain-containing protein</fullName>
    </submittedName>
</protein>
<feature type="domain" description="SnoaL-like" evidence="1">
    <location>
        <begin position="13"/>
        <end position="113"/>
    </location>
</feature>
<dbReference type="AlphaFoldDB" id="A0A7K1V8H8"/>
<evidence type="ECO:0000313" key="2">
    <source>
        <dbReference type="EMBL" id="MVU82759.1"/>
    </source>
</evidence>
<accession>A0A7K1V8H8</accession>
<dbReference type="InterPro" id="IPR032710">
    <property type="entry name" value="NTF2-like_dom_sf"/>
</dbReference>